<evidence type="ECO:0000313" key="5">
    <source>
        <dbReference type="EMBL" id="GAH41039.1"/>
    </source>
</evidence>
<comment type="similarity">
    <text evidence="1">Belongs to the PanB family.</text>
</comment>
<feature type="non-terminal residue" evidence="5">
    <location>
        <position position="1"/>
    </location>
</feature>
<keyword evidence="3" id="KW-0808">Transferase</keyword>
<dbReference type="EC" id="2.1.2.11" evidence="2"/>
<protein>
    <recommendedName>
        <fullName evidence="2">3-methyl-2-oxobutanoate hydroxymethyltransferase</fullName>
        <ecNumber evidence="2">2.1.2.11</ecNumber>
    </recommendedName>
</protein>
<dbReference type="InterPro" id="IPR015813">
    <property type="entry name" value="Pyrv/PenolPyrv_kinase-like_dom"/>
</dbReference>
<dbReference type="InterPro" id="IPR040442">
    <property type="entry name" value="Pyrv_kinase-like_dom_sf"/>
</dbReference>
<proteinExistence type="inferred from homology"/>
<dbReference type="PANTHER" id="PTHR20881">
    <property type="entry name" value="3-METHYL-2-OXOBUTANOATE HYDROXYMETHYLTRANSFERASE"/>
    <property type="match status" value="1"/>
</dbReference>
<sequence length="107" mass="11960">VIELVPSETAKMITEAVDIPTIGIGAGPHCDGQVLVLWDMLGLFDDFNPKFLKKYANISEVIRTAVNEYSEEVRGGVFPDPEHSFEMSEEETGRLYGRTKPKKEDES</sequence>
<evidence type="ECO:0000256" key="3">
    <source>
        <dbReference type="ARBA" id="ARBA00022679"/>
    </source>
</evidence>
<dbReference type="SUPFAM" id="SSF51621">
    <property type="entry name" value="Phosphoenolpyruvate/pyruvate domain"/>
    <property type="match status" value="1"/>
</dbReference>
<dbReference type="AlphaFoldDB" id="X1GHG9"/>
<feature type="region of interest" description="Disordered" evidence="4">
    <location>
        <begin position="77"/>
        <end position="107"/>
    </location>
</feature>
<dbReference type="GO" id="GO:0015940">
    <property type="term" value="P:pantothenate biosynthetic process"/>
    <property type="evidence" value="ECO:0007669"/>
    <property type="project" value="InterPro"/>
</dbReference>
<dbReference type="InterPro" id="IPR003700">
    <property type="entry name" value="Pantoate_hydroxy_MeTrfase"/>
</dbReference>
<organism evidence="5">
    <name type="scientific">marine sediment metagenome</name>
    <dbReference type="NCBI Taxonomy" id="412755"/>
    <lineage>
        <taxon>unclassified sequences</taxon>
        <taxon>metagenomes</taxon>
        <taxon>ecological metagenomes</taxon>
    </lineage>
</organism>
<evidence type="ECO:0000256" key="2">
    <source>
        <dbReference type="ARBA" id="ARBA00012618"/>
    </source>
</evidence>
<dbReference type="EMBL" id="BARU01013804">
    <property type="protein sequence ID" value="GAH41039.1"/>
    <property type="molecule type" value="Genomic_DNA"/>
</dbReference>
<accession>X1GHG9</accession>
<name>X1GHG9_9ZZZZ</name>
<evidence type="ECO:0000256" key="4">
    <source>
        <dbReference type="SAM" id="MobiDB-lite"/>
    </source>
</evidence>
<dbReference type="GO" id="GO:0000287">
    <property type="term" value="F:magnesium ion binding"/>
    <property type="evidence" value="ECO:0007669"/>
    <property type="project" value="TreeGrafter"/>
</dbReference>
<dbReference type="PANTHER" id="PTHR20881:SF0">
    <property type="entry name" value="3-METHYL-2-OXOBUTANOATE HYDROXYMETHYLTRANSFERASE"/>
    <property type="match status" value="1"/>
</dbReference>
<dbReference type="Pfam" id="PF02548">
    <property type="entry name" value="Pantoate_transf"/>
    <property type="match status" value="1"/>
</dbReference>
<evidence type="ECO:0000256" key="1">
    <source>
        <dbReference type="ARBA" id="ARBA00008676"/>
    </source>
</evidence>
<gene>
    <name evidence="5" type="ORF">S03H2_24713</name>
</gene>
<reference evidence="5" key="1">
    <citation type="journal article" date="2014" name="Front. Microbiol.">
        <title>High frequency of phylogenetically diverse reductive dehalogenase-homologous genes in deep subseafloor sedimentary metagenomes.</title>
        <authorList>
            <person name="Kawai M."/>
            <person name="Futagami T."/>
            <person name="Toyoda A."/>
            <person name="Takaki Y."/>
            <person name="Nishi S."/>
            <person name="Hori S."/>
            <person name="Arai W."/>
            <person name="Tsubouchi T."/>
            <person name="Morono Y."/>
            <person name="Uchiyama I."/>
            <person name="Ito T."/>
            <person name="Fujiyama A."/>
            <person name="Inagaki F."/>
            <person name="Takami H."/>
        </authorList>
    </citation>
    <scope>NUCLEOTIDE SEQUENCE</scope>
    <source>
        <strain evidence="5">Expedition CK06-06</strain>
    </source>
</reference>
<dbReference type="Gene3D" id="3.20.20.60">
    <property type="entry name" value="Phosphoenolpyruvate-binding domains"/>
    <property type="match status" value="1"/>
</dbReference>
<comment type="caution">
    <text evidence="5">The sequence shown here is derived from an EMBL/GenBank/DDBJ whole genome shotgun (WGS) entry which is preliminary data.</text>
</comment>
<dbReference type="GO" id="GO:0003864">
    <property type="term" value="F:3-methyl-2-oxobutanoate hydroxymethyltransferase activity"/>
    <property type="evidence" value="ECO:0007669"/>
    <property type="project" value="UniProtKB-EC"/>
</dbReference>